<dbReference type="EMBL" id="CYXP01000006">
    <property type="protein sequence ID" value="CUN22546.1"/>
    <property type="molecule type" value="Genomic_DNA"/>
</dbReference>
<dbReference type="Proteomes" id="UP000095591">
    <property type="component" value="Unassembled WGS sequence"/>
</dbReference>
<reference evidence="2 3" key="1">
    <citation type="submission" date="2015-09" db="EMBL/GenBank/DDBJ databases">
        <authorList>
            <consortium name="Pathogen Informatics"/>
        </authorList>
    </citation>
    <scope>NUCLEOTIDE SEQUENCE [LARGE SCALE GENOMIC DNA]</scope>
    <source>
        <strain evidence="2 3">2789STDY5608872</strain>
    </source>
</reference>
<sequence length="372" mass="43334">MLLVLLCTFLSGNSATFLGSIMTLAVLCFFGSDNIEKNSNNFIQNLLLIICKRTKAFLSREGDNFVDVLKKRNYKVLYSAIAKSKEENNPRKQEMLSLVNELQFLTVEYQTSYFTLRDNVDNLYKNITQAPEFLSSFFYSFLFCIFIFIFDCFWGAIKWCIDTVSLVSITSFIYWLYIWSYYWISIKERNPSNGDILYEFKLTTCIKILFSLILSTFVIGLLPFLGSWSMTIVYVLAIIVLAIGAIFKFKKKGASIFTHYFNLIHFTLILLSISILSILYNVLLDKELIFNETFALISSISFAIFSGLFFPLFVPLLRFRREITKSIKKFKESTEKFKIEDTKKSKELEEHFSFLLKLRSLDPSEHIKPEKD</sequence>
<keyword evidence="1" id="KW-0812">Transmembrane</keyword>
<feature type="transmembrane region" description="Helical" evidence="1">
    <location>
        <begin position="137"/>
        <end position="157"/>
    </location>
</feature>
<evidence type="ECO:0000313" key="2">
    <source>
        <dbReference type="EMBL" id="CUN22546.1"/>
    </source>
</evidence>
<accession>A0A173V7D6</accession>
<keyword evidence="1" id="KW-1133">Transmembrane helix</keyword>
<feature type="transmembrane region" description="Helical" evidence="1">
    <location>
        <begin position="261"/>
        <end position="283"/>
    </location>
</feature>
<feature type="transmembrane region" description="Helical" evidence="1">
    <location>
        <begin position="163"/>
        <end position="184"/>
    </location>
</feature>
<keyword evidence="1" id="KW-0472">Membrane</keyword>
<evidence type="ECO:0008006" key="4">
    <source>
        <dbReference type="Google" id="ProtNLM"/>
    </source>
</evidence>
<feature type="transmembrane region" description="Helical" evidence="1">
    <location>
        <begin position="231"/>
        <end position="249"/>
    </location>
</feature>
<dbReference type="RefSeq" id="WP_157355045.1">
    <property type="nucleotide sequence ID" value="NZ_CYXP01000006.1"/>
</dbReference>
<proteinExistence type="predicted"/>
<organism evidence="2 3">
    <name type="scientific">Parabacteroides distasonis</name>
    <dbReference type="NCBI Taxonomy" id="823"/>
    <lineage>
        <taxon>Bacteria</taxon>
        <taxon>Pseudomonadati</taxon>
        <taxon>Bacteroidota</taxon>
        <taxon>Bacteroidia</taxon>
        <taxon>Bacteroidales</taxon>
        <taxon>Tannerellaceae</taxon>
        <taxon>Parabacteroides</taxon>
    </lineage>
</organism>
<evidence type="ECO:0000256" key="1">
    <source>
        <dbReference type="SAM" id="Phobius"/>
    </source>
</evidence>
<protein>
    <recommendedName>
        <fullName evidence="4">Transmembrane protein</fullName>
    </recommendedName>
</protein>
<gene>
    <name evidence="2" type="ORF">ERS852429_02662</name>
</gene>
<feature type="transmembrane region" description="Helical" evidence="1">
    <location>
        <begin position="205"/>
        <end position="225"/>
    </location>
</feature>
<dbReference type="AlphaFoldDB" id="A0A173V7D6"/>
<evidence type="ECO:0000313" key="3">
    <source>
        <dbReference type="Proteomes" id="UP000095591"/>
    </source>
</evidence>
<feature type="transmembrane region" description="Helical" evidence="1">
    <location>
        <begin position="295"/>
        <end position="319"/>
    </location>
</feature>
<feature type="transmembrane region" description="Helical" evidence="1">
    <location>
        <begin position="12"/>
        <end position="30"/>
    </location>
</feature>
<name>A0A173V7D6_PARDI</name>